<dbReference type="RefSeq" id="WP_338004587.1">
    <property type="nucleotide sequence ID" value="NZ_JAOPKA010000010.1"/>
</dbReference>
<dbReference type="AlphaFoldDB" id="A0AAP2Z0U5"/>
<feature type="transmembrane region" description="Helical" evidence="5">
    <location>
        <begin position="20"/>
        <end position="44"/>
    </location>
</feature>
<dbReference type="EMBL" id="JAOPKA010000010">
    <property type="protein sequence ID" value="MCU4742772.1"/>
    <property type="molecule type" value="Genomic_DNA"/>
</dbReference>
<accession>A0AAP2Z0U5</accession>
<comment type="caution">
    <text evidence="6">The sequence shown here is derived from an EMBL/GenBank/DDBJ whole genome shotgun (WGS) entry which is preliminary data.</text>
</comment>
<dbReference type="Proteomes" id="UP001321018">
    <property type="component" value="Unassembled WGS sequence"/>
</dbReference>
<sequence>MTSTTPTPNHGPELLDERSVTGIVVHPLAFLTGGLLAIPIYLVSSHEYTRANARNALNWYLSVVLLTVVSFTVFFLGADEMTVGGEPVEWSLLPEPFHTIVGFVGILLLLPTILAWMATLLFAVVATIKAIFGTAWEYPFARRLVGSDTETGTR</sequence>
<keyword evidence="2 5" id="KW-0812">Transmembrane</keyword>
<reference evidence="6 8" key="1">
    <citation type="submission" date="2022-09" db="EMBL/GenBank/DDBJ databases">
        <title>Enrichment on poylsaccharides allowed isolation of novel metabolic and taxonomic groups of Haloarchaea.</title>
        <authorList>
            <person name="Sorokin D.Y."/>
            <person name="Elcheninov A.G."/>
            <person name="Khizhniak T.V."/>
            <person name="Kolganova T.V."/>
            <person name="Kublanov I.V."/>
        </authorList>
    </citation>
    <scope>NUCLEOTIDE SEQUENCE</scope>
    <source>
        <strain evidence="7 8">AArc-m2/3/4</strain>
        <strain evidence="6">AArc-xg1-1</strain>
    </source>
</reference>
<evidence type="ECO:0000256" key="1">
    <source>
        <dbReference type="ARBA" id="ARBA00004141"/>
    </source>
</evidence>
<gene>
    <name evidence="7" type="ORF">OB955_21770</name>
    <name evidence="6" type="ORF">OB960_15370</name>
</gene>
<dbReference type="InterPro" id="IPR019109">
    <property type="entry name" value="MamF_MmsF"/>
</dbReference>
<proteinExistence type="predicted"/>
<evidence type="ECO:0000313" key="6">
    <source>
        <dbReference type="EMBL" id="MCU4742772.1"/>
    </source>
</evidence>
<keyword evidence="8" id="KW-1185">Reference proteome</keyword>
<dbReference type="EMBL" id="JAOPKB010000018">
    <property type="protein sequence ID" value="MCU4975335.1"/>
    <property type="molecule type" value="Genomic_DNA"/>
</dbReference>
<keyword evidence="3 5" id="KW-1133">Transmembrane helix</keyword>
<dbReference type="Pfam" id="PF09685">
    <property type="entry name" value="MamF_MmsF"/>
    <property type="match status" value="1"/>
</dbReference>
<evidence type="ECO:0000256" key="2">
    <source>
        <dbReference type="ARBA" id="ARBA00022692"/>
    </source>
</evidence>
<comment type="subcellular location">
    <subcellularLocation>
        <location evidence="1">Membrane</location>
        <topology evidence="1">Multi-pass membrane protein</topology>
    </subcellularLocation>
</comment>
<keyword evidence="4 5" id="KW-0472">Membrane</keyword>
<evidence type="ECO:0000313" key="8">
    <source>
        <dbReference type="Proteomes" id="UP001320972"/>
    </source>
</evidence>
<feature type="transmembrane region" description="Helical" evidence="5">
    <location>
        <begin position="56"/>
        <end position="77"/>
    </location>
</feature>
<name>A0AAP2Z0U5_9EURY</name>
<evidence type="ECO:0000256" key="3">
    <source>
        <dbReference type="ARBA" id="ARBA00022989"/>
    </source>
</evidence>
<protein>
    <submittedName>
        <fullName evidence="6">DUF4870 domain-containing protein</fullName>
    </submittedName>
</protein>
<evidence type="ECO:0000313" key="9">
    <source>
        <dbReference type="Proteomes" id="UP001321018"/>
    </source>
</evidence>
<evidence type="ECO:0000313" key="7">
    <source>
        <dbReference type="EMBL" id="MCU4975335.1"/>
    </source>
</evidence>
<evidence type="ECO:0000256" key="4">
    <source>
        <dbReference type="ARBA" id="ARBA00023136"/>
    </source>
</evidence>
<organism evidence="6 9">
    <name type="scientific">Natronoglomus mannanivorans</name>
    <dbReference type="NCBI Taxonomy" id="2979990"/>
    <lineage>
        <taxon>Archaea</taxon>
        <taxon>Methanobacteriati</taxon>
        <taxon>Methanobacteriota</taxon>
        <taxon>Stenosarchaea group</taxon>
        <taxon>Halobacteria</taxon>
        <taxon>Halobacteriales</taxon>
        <taxon>Natrialbaceae</taxon>
        <taxon>Natronoglomus</taxon>
    </lineage>
</organism>
<dbReference type="Proteomes" id="UP001320972">
    <property type="component" value="Unassembled WGS sequence"/>
</dbReference>
<evidence type="ECO:0000256" key="5">
    <source>
        <dbReference type="SAM" id="Phobius"/>
    </source>
</evidence>
<feature type="transmembrane region" description="Helical" evidence="5">
    <location>
        <begin position="97"/>
        <end position="125"/>
    </location>
</feature>